<comment type="subcellular location">
    <subcellularLocation>
        <location evidence="6">Cytoplasm</location>
    </subcellularLocation>
</comment>
<dbReference type="InterPro" id="IPR001374">
    <property type="entry name" value="R3H_dom"/>
</dbReference>
<dbReference type="SMART" id="SM01245">
    <property type="entry name" value="Jag_N"/>
    <property type="match status" value="1"/>
</dbReference>
<gene>
    <name evidence="6" type="primary">khpB</name>
    <name evidence="6" type="synonym">eloR</name>
    <name evidence="8" type="ORF">G8O30_13645</name>
</gene>
<dbReference type="InterPro" id="IPR015946">
    <property type="entry name" value="KH_dom-like_a/b"/>
</dbReference>
<evidence type="ECO:0000313" key="8">
    <source>
        <dbReference type="EMBL" id="QPC47929.1"/>
    </source>
</evidence>
<comment type="similarity">
    <text evidence="6">Belongs to the KhpB RNA-binding protein family.</text>
</comment>
<accession>A0A7S8HGE9</accession>
<sequence length="209" mass="22451">MTEVTFSASTVEAAVKEACLSLGITENEAKVTILQEPKKKFLGLFGGQPAIVSVLPKPNAIKVAKAYLETILEKMGVAATVLVTTKGREATFEIVGDQLGVLIGKRGQTLNALNLLTQLVATHVPEHFVNITVDAGDYRNKRASSLQELAQRVADQVQQTGHSVKLEAMLPGERKTVHAALAKIKGVKTQSAGEDPNRYVIIKPNISNK</sequence>
<dbReference type="Gene3D" id="3.30.1370.50">
    <property type="entry name" value="R3H-like domain"/>
    <property type="match status" value="1"/>
</dbReference>
<dbReference type="Gene3D" id="3.30.30.80">
    <property type="entry name" value="probable RNA-binding protein from clostridium symbiosum atcc 14940"/>
    <property type="match status" value="1"/>
</dbReference>
<dbReference type="CDD" id="cd02414">
    <property type="entry name" value="KH-II_Jag"/>
    <property type="match status" value="1"/>
</dbReference>
<evidence type="ECO:0000256" key="3">
    <source>
        <dbReference type="ARBA" id="ARBA00022960"/>
    </source>
</evidence>
<keyword evidence="2 6" id="KW-0694">RNA-binding</keyword>
<comment type="subunit">
    <text evidence="6">Forms a complex with KhpA.</text>
</comment>
<dbReference type="Pfam" id="PF13083">
    <property type="entry name" value="KH_KhpA-B"/>
    <property type="match status" value="1"/>
</dbReference>
<keyword evidence="9" id="KW-1185">Reference proteome</keyword>
<dbReference type="AlphaFoldDB" id="A0A7S8HGE9"/>
<keyword evidence="3 6" id="KW-0133">Cell shape</keyword>
<keyword evidence="5 6" id="KW-0961">Cell wall biogenesis/degradation</keyword>
<keyword evidence="1 6" id="KW-0963">Cytoplasm</keyword>
<dbReference type="GO" id="GO:0003723">
    <property type="term" value="F:RNA binding"/>
    <property type="evidence" value="ECO:0007669"/>
    <property type="project" value="UniProtKB-UniRule"/>
</dbReference>
<dbReference type="PROSITE" id="PS51061">
    <property type="entry name" value="R3H"/>
    <property type="match status" value="1"/>
</dbReference>
<dbReference type="PANTHER" id="PTHR35800">
    <property type="entry name" value="PROTEIN JAG"/>
    <property type="match status" value="1"/>
</dbReference>
<dbReference type="Pfam" id="PF14804">
    <property type="entry name" value="Jag_N"/>
    <property type="match status" value="1"/>
</dbReference>
<dbReference type="RefSeq" id="WP_239672610.1">
    <property type="nucleotide sequence ID" value="NZ_CP049742.1"/>
</dbReference>
<dbReference type="KEGG" id="mcui:G8O30_13645"/>
<dbReference type="Gene3D" id="3.30.300.20">
    <property type="match status" value="1"/>
</dbReference>
<dbReference type="InterPro" id="IPR036867">
    <property type="entry name" value="R3H_dom_sf"/>
</dbReference>
<comment type="domain">
    <text evidence="6">Has an N-terminal Jag-N domain and 2 RNA-binding domains (KH and R3H).</text>
</comment>
<dbReference type="PANTHER" id="PTHR35800:SF1">
    <property type="entry name" value="RNA-BINDING PROTEIN KHPB"/>
    <property type="match status" value="1"/>
</dbReference>
<dbReference type="SMART" id="SM00393">
    <property type="entry name" value="R3H"/>
    <property type="match status" value="1"/>
</dbReference>
<dbReference type="InterPro" id="IPR034079">
    <property type="entry name" value="R3H_KhpB"/>
</dbReference>
<feature type="domain" description="R3H" evidence="7">
    <location>
        <begin position="140"/>
        <end position="206"/>
    </location>
</feature>
<comment type="function">
    <text evidence="6">A probable RNA chaperone. Forms a complex with KhpA which binds to cellular RNA and controls its expression. Plays a role in peptidoglycan (PG) homeostasis and cell length regulation.</text>
</comment>
<dbReference type="InterPro" id="IPR038247">
    <property type="entry name" value="Jag_N_dom_sf"/>
</dbReference>
<keyword evidence="4 6" id="KW-0143">Chaperone</keyword>
<evidence type="ECO:0000256" key="1">
    <source>
        <dbReference type="ARBA" id="ARBA00022490"/>
    </source>
</evidence>
<dbReference type="NCBIfam" id="NF041568">
    <property type="entry name" value="Jag_EloR"/>
    <property type="match status" value="1"/>
</dbReference>
<feature type="region of interest" description="Jag_N domain" evidence="6">
    <location>
        <begin position="5"/>
        <end position="55"/>
    </location>
</feature>
<proteinExistence type="inferred from homology"/>
<dbReference type="GO" id="GO:0005737">
    <property type="term" value="C:cytoplasm"/>
    <property type="evidence" value="ECO:0007669"/>
    <property type="project" value="UniProtKB-SubCell"/>
</dbReference>
<evidence type="ECO:0000256" key="5">
    <source>
        <dbReference type="ARBA" id="ARBA00023316"/>
    </source>
</evidence>
<evidence type="ECO:0000259" key="7">
    <source>
        <dbReference type="PROSITE" id="PS51061"/>
    </source>
</evidence>
<dbReference type="EMBL" id="CP049742">
    <property type="protein sequence ID" value="QPC47929.1"/>
    <property type="molecule type" value="Genomic_DNA"/>
</dbReference>
<dbReference type="Proteomes" id="UP000593626">
    <property type="component" value="Chromosome"/>
</dbReference>
<evidence type="ECO:0000256" key="4">
    <source>
        <dbReference type="ARBA" id="ARBA00023186"/>
    </source>
</evidence>
<reference evidence="8 9" key="1">
    <citation type="submission" date="2019-07" db="EMBL/GenBank/DDBJ databases">
        <title>Genome sequence of 2 isolates from Red Sea Mangroves.</title>
        <authorList>
            <person name="Sefrji F."/>
            <person name="Michoud G."/>
            <person name="Merlino G."/>
            <person name="Daffonchio D."/>
        </authorList>
    </citation>
    <scope>NUCLEOTIDE SEQUENCE [LARGE SCALE GENOMIC DNA]</scope>
    <source>
        <strain evidence="8 9">R1DC41</strain>
    </source>
</reference>
<dbReference type="GO" id="GO:0008360">
    <property type="term" value="P:regulation of cell shape"/>
    <property type="evidence" value="ECO:0007669"/>
    <property type="project" value="UniProtKB-KW"/>
</dbReference>
<dbReference type="InterPro" id="IPR032782">
    <property type="entry name" value="KhpB_N"/>
</dbReference>
<dbReference type="InterPro" id="IPR039247">
    <property type="entry name" value="KhpB"/>
</dbReference>
<dbReference type="Pfam" id="PF01424">
    <property type="entry name" value="R3H"/>
    <property type="match status" value="1"/>
</dbReference>
<name>A0A7S8HGE9_9BACI</name>
<dbReference type="InterPro" id="IPR038008">
    <property type="entry name" value="Jag_KH"/>
</dbReference>
<organism evidence="8 9">
    <name type="scientific">Mangrovibacillus cuniculi</name>
    <dbReference type="NCBI Taxonomy" id="2593652"/>
    <lineage>
        <taxon>Bacteria</taxon>
        <taxon>Bacillati</taxon>
        <taxon>Bacillota</taxon>
        <taxon>Bacilli</taxon>
        <taxon>Bacillales</taxon>
        <taxon>Bacillaceae</taxon>
        <taxon>Mangrovibacillus</taxon>
    </lineage>
</organism>
<protein>
    <recommendedName>
        <fullName evidence="6">RNA-binding protein KhpB</fullName>
    </recommendedName>
    <alternativeName>
        <fullName evidence="6">RNA-binding protein EloR</fullName>
    </alternativeName>
</protein>
<dbReference type="GO" id="GO:0009252">
    <property type="term" value="P:peptidoglycan biosynthetic process"/>
    <property type="evidence" value="ECO:0007669"/>
    <property type="project" value="UniProtKB-UniRule"/>
</dbReference>
<dbReference type="SUPFAM" id="SSF82708">
    <property type="entry name" value="R3H domain"/>
    <property type="match status" value="1"/>
</dbReference>
<evidence type="ECO:0000313" key="9">
    <source>
        <dbReference type="Proteomes" id="UP000593626"/>
    </source>
</evidence>
<evidence type="ECO:0000256" key="6">
    <source>
        <dbReference type="HAMAP-Rule" id="MF_00867"/>
    </source>
</evidence>
<dbReference type="GO" id="GO:0071555">
    <property type="term" value="P:cell wall organization"/>
    <property type="evidence" value="ECO:0007669"/>
    <property type="project" value="UniProtKB-KW"/>
</dbReference>
<dbReference type="HAMAP" id="MF_00867">
    <property type="entry name" value="KhpB"/>
    <property type="match status" value="1"/>
</dbReference>
<evidence type="ECO:0000256" key="2">
    <source>
        <dbReference type="ARBA" id="ARBA00022884"/>
    </source>
</evidence>
<dbReference type="CDD" id="cd02644">
    <property type="entry name" value="R3H_jag"/>
    <property type="match status" value="1"/>
</dbReference>